<dbReference type="EMBL" id="FNZM01000007">
    <property type="protein sequence ID" value="SEJ70897.1"/>
    <property type="molecule type" value="Genomic_DNA"/>
</dbReference>
<evidence type="ECO:0000256" key="1">
    <source>
        <dbReference type="SAM" id="SignalP"/>
    </source>
</evidence>
<proteinExistence type="predicted"/>
<name>A0AAQ1GFX5_9BURK</name>
<protein>
    <submittedName>
        <fullName evidence="2">Uncharacterized protein</fullName>
    </submittedName>
</protein>
<gene>
    <name evidence="2" type="ORF">SAMN05216550_107293</name>
</gene>
<keyword evidence="1" id="KW-0732">Signal</keyword>
<reference evidence="2 3" key="1">
    <citation type="submission" date="2016-10" db="EMBL/GenBank/DDBJ databases">
        <authorList>
            <person name="Varghese N."/>
            <person name="Submissions S."/>
        </authorList>
    </citation>
    <scope>NUCLEOTIDE SEQUENCE [LARGE SCALE GENOMIC DNA]</scope>
    <source>
        <strain evidence="2 3">LMG 22274</strain>
    </source>
</reference>
<evidence type="ECO:0000313" key="3">
    <source>
        <dbReference type="Proteomes" id="UP000183529"/>
    </source>
</evidence>
<comment type="caution">
    <text evidence="2">The sequence shown here is derived from an EMBL/GenBank/DDBJ whole genome shotgun (WGS) entry which is preliminary data.</text>
</comment>
<dbReference type="AlphaFoldDB" id="A0AAQ1GFX5"/>
<dbReference type="RefSeq" id="WP_074983712.1">
    <property type="nucleotide sequence ID" value="NZ_CADFGN010000008.1"/>
</dbReference>
<evidence type="ECO:0000313" key="2">
    <source>
        <dbReference type="EMBL" id="SEJ70897.1"/>
    </source>
</evidence>
<feature type="signal peptide" evidence="1">
    <location>
        <begin position="1"/>
        <end position="19"/>
    </location>
</feature>
<dbReference type="Proteomes" id="UP000183529">
    <property type="component" value="Unassembled WGS sequence"/>
</dbReference>
<feature type="chain" id="PRO_5042873061" evidence="1">
    <location>
        <begin position="20"/>
        <end position="103"/>
    </location>
</feature>
<organism evidence="2 3">
    <name type="scientific">Paraburkholderia tropica</name>
    <dbReference type="NCBI Taxonomy" id="92647"/>
    <lineage>
        <taxon>Bacteria</taxon>
        <taxon>Pseudomonadati</taxon>
        <taxon>Pseudomonadota</taxon>
        <taxon>Betaproteobacteria</taxon>
        <taxon>Burkholderiales</taxon>
        <taxon>Burkholderiaceae</taxon>
        <taxon>Paraburkholderia</taxon>
    </lineage>
</organism>
<sequence>MKRFTSFSALLFAAAPSFASTCTEDMLVNRDEGNQRFTMQSGAIYEVLAGYETKDMRWMTPQAVTTCLLAVGVSQRNTPEYEIINKHDNESIRAALRHAPNPG</sequence>
<accession>A0AAQ1GFX5</accession>